<feature type="compositionally biased region" description="Polar residues" evidence="1">
    <location>
        <begin position="103"/>
        <end position="120"/>
    </location>
</feature>
<evidence type="ECO:0000313" key="3">
    <source>
        <dbReference type="Proteomes" id="UP001303222"/>
    </source>
</evidence>
<feature type="compositionally biased region" description="Basic residues" evidence="1">
    <location>
        <begin position="174"/>
        <end position="189"/>
    </location>
</feature>
<sequence>MAPQTRARDRLRQTATASREYHSSPIPQQVHFPARSRVVKTYGKRTPSRTALRQQTLTQIGFPPSMQPETDGSELLEETLETTPVPTKKKKARDSKRRKTMGDTPNLSSSFHTQTLTQFLSAGKDEDEDEKEDLLIKDSQDEDDYDDDEQVNPDDIYNLPKEESPELPSEKKSVAKKPRSVKGKGKAKGNGKAEEEAPRATSAVPQTPSTKRVKVNMDEVPSSQPTPFTPMLEWEVRYSPIEEYRSPLKNKSTNTATTETISSKLPRNMVIQDSYSIGGSSSFSIHQSPSPLKKTPMSIRSKPKRQPLAELPVPEEEGDDEESGMSEGGAEQGTPTKPRAGTGGSLAVKGITSGRKKRAFVEIPDSDDDLESFVSSSPAMKTLKHQRVTAPPPPDSAKENRTPKEKPHAGENEGEENADEEMEMEGPGTPTPTARRSEQRSREVPSSSAEDMDYESDESQLSPVQTCLRQESRELGNSSQRAAVNQPIADPISRGDTSHITRTPTTKRRVQIELPSMSDENNASDDEELLKETPHRKPATIEKPSQPPAAGRRKVVQIELPPPSIAKAAEQEQNQQAEEEDEEDEILKETPHRKTTRFAKISPRQQKSSPPAPILQQRSQRSQRQHTQQHQRQTQQGRSQLYSQGLESQRVPLEIIRSMGPPTDTSDVFITVPATHLEEIITGIRDHEFRPHVLPAVRAWFYAMEPVNEVRYMATLGEARGPGEIEGGSGVGNEEFNRGESFSSGGLSVVNGSGRVVSSRASFGGSSDENGSTITQRNKYAHKLVQVYQLNNPVRKEELEEHGFGKGLPTKFRLLPPAAVGDLLANLRCALFAEEGEEDGEEDEGKLEAIEEEGDEEEDEEMGAAAEDAGGTAESQPDHGVTVSQELEQQLRSDIIRSTQMMLSESDDARLPGEGRGAGALLRHNSSMASSSPQRPSARERGRVTSSGSKKMTTRSTQHPRMTVTKVTKKQQVQLVTTKKFQFAELEMEEDDDNLDLDLNEEGVKSPPAAALTARSRSVAASASTSVSASASKPSTARKSSGSRSASSQTTQTQSQTETRQTRRQSQRLTGSQRHQETQSQSQVNKTTTKALQEKASMPPPPSPAKPHGGSSSNSSSKVTTSALAKLNKATATSTTRAATSVFGAGFGAGHNNPNYNTARPSQATTASGPSSPIIPSRPEEEEREQDSLPQLPGVGVGRSGGRGRRKIPSQSQSQLHHSESLTASESSVIRPAVPDDVDDSHILLSSSSIPEPFEEGSITPTATNRAARSPGSGRGGLGRLPLSSQAIASLGPDSLLVDVEGVRAPPELVVWDSEDEDQDKDEDETASEDDGDLN</sequence>
<feature type="compositionally biased region" description="Low complexity" evidence="1">
    <location>
        <begin position="863"/>
        <end position="874"/>
    </location>
</feature>
<feature type="compositionally biased region" description="Polar residues" evidence="1">
    <location>
        <begin position="1078"/>
        <end position="1091"/>
    </location>
</feature>
<feature type="compositionally biased region" description="Acidic residues" evidence="1">
    <location>
        <begin position="835"/>
        <end position="862"/>
    </location>
</feature>
<dbReference type="Proteomes" id="UP001303222">
    <property type="component" value="Unassembled WGS sequence"/>
</dbReference>
<feature type="compositionally biased region" description="Basic and acidic residues" evidence="1">
    <location>
        <begin position="1"/>
        <end position="12"/>
    </location>
</feature>
<feature type="compositionally biased region" description="Acidic residues" evidence="1">
    <location>
        <begin position="1313"/>
        <end position="1335"/>
    </location>
</feature>
<feature type="compositionally biased region" description="Low complexity" evidence="1">
    <location>
        <begin position="274"/>
        <end position="291"/>
    </location>
</feature>
<dbReference type="EMBL" id="MU859127">
    <property type="protein sequence ID" value="KAK3952299.1"/>
    <property type="molecule type" value="Genomic_DNA"/>
</dbReference>
<feature type="region of interest" description="Disordered" evidence="1">
    <location>
        <begin position="1"/>
        <end position="36"/>
    </location>
</feature>
<feature type="compositionally biased region" description="Low complexity" evidence="1">
    <location>
        <begin position="1130"/>
        <end position="1141"/>
    </location>
</feature>
<proteinExistence type="predicted"/>
<feature type="region of interest" description="Disordered" evidence="1">
    <location>
        <begin position="59"/>
        <end position="229"/>
    </location>
</feature>
<name>A0AAN6NUG8_9PEZI</name>
<feature type="compositionally biased region" description="Polar residues" evidence="1">
    <location>
        <begin position="459"/>
        <end position="483"/>
    </location>
</feature>
<feature type="compositionally biased region" description="Basic and acidic residues" evidence="1">
    <location>
        <begin position="396"/>
        <end position="411"/>
    </location>
</feature>
<gene>
    <name evidence="2" type="ORF">QBC32DRAFT_398050</name>
</gene>
<feature type="compositionally biased region" description="Acidic residues" evidence="1">
    <location>
        <begin position="577"/>
        <end position="586"/>
    </location>
</feature>
<feature type="compositionally biased region" description="Basic and acidic residues" evidence="1">
    <location>
        <begin position="160"/>
        <end position="173"/>
    </location>
</feature>
<feature type="compositionally biased region" description="Polar residues" evidence="1">
    <location>
        <begin position="1152"/>
        <end position="1169"/>
    </location>
</feature>
<feature type="region of interest" description="Disordered" evidence="1">
    <location>
        <begin position="897"/>
        <end position="1281"/>
    </location>
</feature>
<feature type="compositionally biased region" description="Acidic residues" evidence="1">
    <location>
        <begin position="71"/>
        <end position="80"/>
    </location>
</feature>
<evidence type="ECO:0000313" key="2">
    <source>
        <dbReference type="EMBL" id="KAK3952299.1"/>
    </source>
</evidence>
<feature type="compositionally biased region" description="Polar residues" evidence="1">
    <location>
        <begin position="944"/>
        <end position="960"/>
    </location>
</feature>
<feature type="region of interest" description="Disordered" evidence="1">
    <location>
        <begin position="835"/>
        <end position="883"/>
    </location>
</feature>
<feature type="compositionally biased region" description="Low complexity" evidence="1">
    <location>
        <begin position="566"/>
        <end position="576"/>
    </location>
</feature>
<reference evidence="2" key="1">
    <citation type="journal article" date="2023" name="Mol. Phylogenet. Evol.">
        <title>Genome-scale phylogeny and comparative genomics of the fungal order Sordariales.</title>
        <authorList>
            <person name="Hensen N."/>
            <person name="Bonometti L."/>
            <person name="Westerberg I."/>
            <person name="Brannstrom I.O."/>
            <person name="Guillou S."/>
            <person name="Cros-Aarteil S."/>
            <person name="Calhoun S."/>
            <person name="Haridas S."/>
            <person name="Kuo A."/>
            <person name="Mondo S."/>
            <person name="Pangilinan J."/>
            <person name="Riley R."/>
            <person name="LaButti K."/>
            <person name="Andreopoulos B."/>
            <person name="Lipzen A."/>
            <person name="Chen C."/>
            <person name="Yan M."/>
            <person name="Daum C."/>
            <person name="Ng V."/>
            <person name="Clum A."/>
            <person name="Steindorff A."/>
            <person name="Ohm R.A."/>
            <person name="Martin F."/>
            <person name="Silar P."/>
            <person name="Natvig D.O."/>
            <person name="Lalanne C."/>
            <person name="Gautier V."/>
            <person name="Ament-Velasquez S.L."/>
            <person name="Kruys A."/>
            <person name="Hutchinson M.I."/>
            <person name="Powell A.J."/>
            <person name="Barry K."/>
            <person name="Miller A.N."/>
            <person name="Grigoriev I.V."/>
            <person name="Debuchy R."/>
            <person name="Gladieux P."/>
            <person name="Hiltunen Thoren M."/>
            <person name="Johannesson H."/>
        </authorList>
    </citation>
    <scope>NUCLEOTIDE SEQUENCE</scope>
    <source>
        <strain evidence="2">CBS 626.80</strain>
    </source>
</reference>
<protein>
    <submittedName>
        <fullName evidence="2">Uncharacterized protein</fullName>
    </submittedName>
</protein>
<feature type="compositionally biased region" description="Low complexity" evidence="1">
    <location>
        <begin position="1009"/>
        <end position="1059"/>
    </location>
</feature>
<keyword evidence="3" id="KW-1185">Reference proteome</keyword>
<reference evidence="2" key="2">
    <citation type="submission" date="2023-06" db="EMBL/GenBank/DDBJ databases">
        <authorList>
            <consortium name="Lawrence Berkeley National Laboratory"/>
            <person name="Mondo S.J."/>
            <person name="Hensen N."/>
            <person name="Bonometti L."/>
            <person name="Westerberg I."/>
            <person name="Brannstrom I.O."/>
            <person name="Guillou S."/>
            <person name="Cros-Aarteil S."/>
            <person name="Calhoun S."/>
            <person name="Haridas S."/>
            <person name="Kuo A."/>
            <person name="Pangilinan J."/>
            <person name="Riley R."/>
            <person name="Labutti K."/>
            <person name="Andreopoulos B."/>
            <person name="Lipzen A."/>
            <person name="Chen C."/>
            <person name="Yanf M."/>
            <person name="Daum C."/>
            <person name="Ng V."/>
            <person name="Clum A."/>
            <person name="Steindorff A."/>
            <person name="Ohm R."/>
            <person name="Martin F."/>
            <person name="Silar P."/>
            <person name="Natvig D."/>
            <person name="Lalanne C."/>
            <person name="Gautier V."/>
            <person name="Ament-Velasquez S.L."/>
            <person name="Kruys A."/>
            <person name="Hutchinson M.I."/>
            <person name="Powell A.J."/>
            <person name="Barry K."/>
            <person name="Miller A.N."/>
            <person name="Grigoriev I.V."/>
            <person name="Debuchy R."/>
            <person name="Gladieux P."/>
            <person name="Thoren M.H."/>
            <person name="Johannesson H."/>
        </authorList>
    </citation>
    <scope>NUCLEOTIDE SEQUENCE</scope>
    <source>
        <strain evidence="2">CBS 626.80</strain>
    </source>
</reference>
<organism evidence="2 3">
    <name type="scientific">Pseudoneurospora amorphoporcata</name>
    <dbReference type="NCBI Taxonomy" id="241081"/>
    <lineage>
        <taxon>Eukaryota</taxon>
        <taxon>Fungi</taxon>
        <taxon>Dikarya</taxon>
        <taxon>Ascomycota</taxon>
        <taxon>Pezizomycotina</taxon>
        <taxon>Sordariomycetes</taxon>
        <taxon>Sordariomycetidae</taxon>
        <taxon>Sordariales</taxon>
        <taxon>Sordariaceae</taxon>
        <taxon>Pseudoneurospora</taxon>
    </lineage>
</organism>
<feature type="compositionally biased region" description="Acidic residues" evidence="1">
    <location>
        <begin position="986"/>
        <end position="1001"/>
    </location>
</feature>
<evidence type="ECO:0000256" key="1">
    <source>
        <dbReference type="SAM" id="MobiDB-lite"/>
    </source>
</evidence>
<feature type="compositionally biased region" description="Low complexity" evidence="1">
    <location>
        <begin position="926"/>
        <end position="936"/>
    </location>
</feature>
<feature type="region of interest" description="Disordered" evidence="1">
    <location>
        <begin position="1307"/>
        <end position="1335"/>
    </location>
</feature>
<feature type="region of interest" description="Disordered" evidence="1">
    <location>
        <begin position="274"/>
        <end position="640"/>
    </location>
</feature>
<feature type="compositionally biased region" description="Acidic residues" evidence="1">
    <location>
        <begin position="412"/>
        <end position="424"/>
    </location>
</feature>
<feature type="compositionally biased region" description="Low complexity" evidence="1">
    <location>
        <begin position="1106"/>
        <end position="1117"/>
    </location>
</feature>
<comment type="caution">
    <text evidence="2">The sequence shown here is derived from an EMBL/GenBank/DDBJ whole genome shotgun (WGS) entry which is preliminary data.</text>
</comment>
<feature type="compositionally biased region" description="Acidic residues" evidence="1">
    <location>
        <begin position="140"/>
        <end position="152"/>
    </location>
</feature>
<feature type="compositionally biased region" description="Low complexity" evidence="1">
    <location>
        <begin position="630"/>
        <end position="640"/>
    </location>
</feature>
<feature type="compositionally biased region" description="Basic residues" evidence="1">
    <location>
        <begin position="87"/>
        <end position="99"/>
    </location>
</feature>
<accession>A0AAN6NUG8</accession>
<feature type="compositionally biased region" description="Low complexity" evidence="1">
    <location>
        <begin position="963"/>
        <end position="981"/>
    </location>
</feature>
<feature type="compositionally biased region" description="Acidic residues" evidence="1">
    <location>
        <begin position="313"/>
        <end position="324"/>
    </location>
</feature>